<dbReference type="PANTHER" id="PTHR43428:SF1">
    <property type="entry name" value="ARSENATE REDUCTASE"/>
    <property type="match status" value="1"/>
</dbReference>
<evidence type="ECO:0000313" key="3">
    <source>
        <dbReference type="EMBL" id="MBK1835426.1"/>
    </source>
</evidence>
<keyword evidence="1" id="KW-0059">Arsenical resistance</keyword>
<dbReference type="EMBL" id="JAENIO010000053">
    <property type="protein sequence ID" value="MBK1835426.1"/>
    <property type="molecule type" value="Genomic_DNA"/>
</dbReference>
<dbReference type="CDD" id="cd16345">
    <property type="entry name" value="LMWP_ArsC"/>
    <property type="match status" value="1"/>
</dbReference>
<gene>
    <name evidence="3" type="ORF">JIN78_15255</name>
</gene>
<evidence type="ECO:0000256" key="1">
    <source>
        <dbReference type="ARBA" id="ARBA00022849"/>
    </source>
</evidence>
<dbReference type="SMART" id="SM00226">
    <property type="entry name" value="LMWPc"/>
    <property type="match status" value="1"/>
</dbReference>
<reference evidence="3" key="1">
    <citation type="submission" date="2021-01" db="EMBL/GenBank/DDBJ databases">
        <title>Modified the classification status of verrucomicrobia.</title>
        <authorList>
            <person name="Feng X."/>
        </authorList>
    </citation>
    <scope>NUCLEOTIDE SEQUENCE</scope>
    <source>
        <strain evidence="3">KCTC 12986</strain>
    </source>
</reference>
<dbReference type="PANTHER" id="PTHR43428">
    <property type="entry name" value="ARSENATE REDUCTASE"/>
    <property type="match status" value="1"/>
</dbReference>
<keyword evidence="4" id="KW-1185">Reference proteome</keyword>
<feature type="domain" description="Phosphotyrosine protein phosphatase I" evidence="2">
    <location>
        <begin position="2"/>
        <end position="138"/>
    </location>
</feature>
<dbReference type="SUPFAM" id="SSF52788">
    <property type="entry name" value="Phosphotyrosine protein phosphatases I"/>
    <property type="match status" value="1"/>
</dbReference>
<accession>A0A934VNU5</accession>
<dbReference type="Gene3D" id="3.40.50.2300">
    <property type="match status" value="1"/>
</dbReference>
<dbReference type="AlphaFoldDB" id="A0A934VNU5"/>
<dbReference type="GO" id="GO:0046685">
    <property type="term" value="P:response to arsenic-containing substance"/>
    <property type="evidence" value="ECO:0007669"/>
    <property type="project" value="UniProtKB-KW"/>
</dbReference>
<organism evidence="3 4">
    <name type="scientific">Roseibacillus ishigakijimensis</name>
    <dbReference type="NCBI Taxonomy" id="454146"/>
    <lineage>
        <taxon>Bacteria</taxon>
        <taxon>Pseudomonadati</taxon>
        <taxon>Verrucomicrobiota</taxon>
        <taxon>Verrucomicrobiia</taxon>
        <taxon>Verrucomicrobiales</taxon>
        <taxon>Verrucomicrobiaceae</taxon>
        <taxon>Roseibacillus</taxon>
    </lineage>
</organism>
<dbReference type="Proteomes" id="UP000604083">
    <property type="component" value="Unassembled WGS sequence"/>
</dbReference>
<evidence type="ECO:0000313" key="4">
    <source>
        <dbReference type="Proteomes" id="UP000604083"/>
    </source>
</evidence>
<dbReference type="Pfam" id="PF01451">
    <property type="entry name" value="LMWPc"/>
    <property type="match status" value="1"/>
</dbReference>
<evidence type="ECO:0000259" key="2">
    <source>
        <dbReference type="SMART" id="SM00226"/>
    </source>
</evidence>
<dbReference type="InterPro" id="IPR036196">
    <property type="entry name" value="Ptyr_pPase_sf"/>
</dbReference>
<dbReference type="InterPro" id="IPR023485">
    <property type="entry name" value="Ptyr_pPase"/>
</dbReference>
<comment type="caution">
    <text evidence="3">The sequence shown here is derived from an EMBL/GenBank/DDBJ whole genome shotgun (WGS) entry which is preliminary data.</text>
</comment>
<dbReference type="RefSeq" id="WP_200392861.1">
    <property type="nucleotide sequence ID" value="NZ_JAENIO010000053.1"/>
</dbReference>
<name>A0A934VNU5_9BACT</name>
<protein>
    <submittedName>
        <fullName evidence="3">Arsenate reductase ArsC</fullName>
    </submittedName>
</protein>
<proteinExistence type="predicted"/>
<sequence length="146" mass="15870">MKKVLFVCVHNSARSQMAEAFLNQACPQDFLAESAGLEPGTLNPLVVKAMAEVGIDLTGQSTDSVFELFKAGRLYSHVITVCDGANAERCPIFPGLTQREAWSFPDPAALEGSEEEKMAEVRKIRDAIRKQVETWCASHCALSPAA</sequence>